<proteinExistence type="predicted"/>
<sequence>MLTMAAATVEAADPTLQMVTLFVSSIAALSGITAVVIGSRMSSHESKNVWLREEQIRSYESFTAAAWAGLDEIAGGATQAALDHPEFLGLGEARVKVASHTSSIIDAYRKILVVGGEKVVSAAGQYFSDWSHIHGAAVPLPGTAHEMALHQRLSVITQLTLGLRQLSTVMRDDLKLLNKKQRKIQRKQPDGTQFVGFPRTDFSEAMPGEANAILQQWLVRTWDGVGNSIGPSYVRNDTPWGLLKVRHRRLLQPLIAVLRKSGDRPWMLAIDSALTLKQIDLVERDAASIVVSHGHGPTTHFGGNQWLPGETTDERLYWWTLAEAPPSN</sequence>
<dbReference type="Proteomes" id="UP000746595">
    <property type="component" value="Unassembled WGS sequence"/>
</dbReference>
<dbReference type="RefSeq" id="WP_168152980.1">
    <property type="nucleotide sequence ID" value="NZ_JAAWVT010000009.1"/>
</dbReference>
<evidence type="ECO:0000313" key="2">
    <source>
        <dbReference type="EMBL" id="NKG22189.1"/>
    </source>
</evidence>
<reference evidence="2 3" key="1">
    <citation type="submission" date="2020-04" db="EMBL/GenBank/DDBJ databases">
        <title>Paeniglutamicibacter sp. ANT13_2, a novel actinomycete isolated from sediment in Antarctica.</title>
        <authorList>
            <person name="Sakdapetsiri C."/>
            <person name="Pinyakong O."/>
        </authorList>
    </citation>
    <scope>NUCLEOTIDE SEQUENCE [LARGE SCALE GENOMIC DNA]</scope>
    <source>
        <strain evidence="2 3">ANT13_2</strain>
    </source>
</reference>
<comment type="caution">
    <text evidence="2">The sequence shown here is derived from an EMBL/GenBank/DDBJ whole genome shotgun (WGS) entry which is preliminary data.</text>
</comment>
<dbReference type="EMBL" id="JAAWVT010000009">
    <property type="protein sequence ID" value="NKG22189.1"/>
    <property type="molecule type" value="Genomic_DNA"/>
</dbReference>
<protein>
    <submittedName>
        <fullName evidence="2">Uncharacterized protein</fullName>
    </submittedName>
</protein>
<keyword evidence="1" id="KW-1133">Transmembrane helix</keyword>
<keyword evidence="1" id="KW-0812">Transmembrane</keyword>
<gene>
    <name evidence="2" type="ORF">HED64_15940</name>
</gene>
<feature type="transmembrane region" description="Helical" evidence="1">
    <location>
        <begin position="21"/>
        <end position="38"/>
    </location>
</feature>
<evidence type="ECO:0000256" key="1">
    <source>
        <dbReference type="SAM" id="Phobius"/>
    </source>
</evidence>
<keyword evidence="1" id="KW-0472">Membrane</keyword>
<name>A0ABX1G822_9MICC</name>
<keyword evidence="3" id="KW-1185">Reference proteome</keyword>
<organism evidence="2 3">
    <name type="scientific">Paeniglutamicibacter terrestris</name>
    <dbReference type="NCBI Taxonomy" id="2723403"/>
    <lineage>
        <taxon>Bacteria</taxon>
        <taxon>Bacillati</taxon>
        <taxon>Actinomycetota</taxon>
        <taxon>Actinomycetes</taxon>
        <taxon>Micrococcales</taxon>
        <taxon>Micrococcaceae</taxon>
        <taxon>Paeniglutamicibacter</taxon>
    </lineage>
</organism>
<evidence type="ECO:0000313" key="3">
    <source>
        <dbReference type="Proteomes" id="UP000746595"/>
    </source>
</evidence>
<accession>A0ABX1G822</accession>